<evidence type="ECO:0000256" key="1">
    <source>
        <dbReference type="SAM" id="Coils"/>
    </source>
</evidence>
<reference evidence="2 3" key="1">
    <citation type="submission" date="2018-12" db="EMBL/GenBank/DDBJ databases">
        <authorList>
            <person name="Sun L."/>
            <person name="Chen Z."/>
        </authorList>
    </citation>
    <scope>NUCLEOTIDE SEQUENCE [LARGE SCALE GENOMIC DNA]</scope>
    <source>
        <strain evidence="2 3">3-5-3</strain>
    </source>
</reference>
<evidence type="ECO:0000313" key="2">
    <source>
        <dbReference type="EMBL" id="RUT31842.1"/>
    </source>
</evidence>
<dbReference type="AlphaFoldDB" id="A0A3S1D9F1"/>
<keyword evidence="3" id="KW-1185">Reference proteome</keyword>
<dbReference type="EMBL" id="RZNX01000003">
    <property type="protein sequence ID" value="RUT31842.1"/>
    <property type="molecule type" value="Genomic_DNA"/>
</dbReference>
<keyword evidence="1" id="KW-0175">Coiled coil</keyword>
<dbReference type="RefSeq" id="WP_127199222.1">
    <property type="nucleotide sequence ID" value="NZ_RZNX01000003.1"/>
</dbReference>
<proteinExistence type="predicted"/>
<accession>A0A3S1D9F1</accession>
<sequence>MNLNQSIAIIILAAVLAAAVPSSVMGSTSQLTDSLKLSVEKAAAAADAPLKSRITASFSELSSLLAQESALDGTIKNAHYGNEEAVIAVRKQITGIDADKVAQLEKKLQMTKDKYKPMFVLYSSVSGTKSATAEMRLAVQLAREDIKLKEKQLKAAKDEKAKKIKDIRAVLSGIDSVKVQIKSAKSAVDIPKKRYSAEWSDFKQLLKKKDAKRTADCLSVLLSLTRQTVDQKKGIHTLEMKISGIIAKARAQIPAK</sequence>
<gene>
    <name evidence="2" type="ORF">EJP77_10685</name>
</gene>
<name>A0A3S1D9F1_9BACL</name>
<evidence type="ECO:0000313" key="3">
    <source>
        <dbReference type="Proteomes" id="UP000272464"/>
    </source>
</evidence>
<dbReference type="Proteomes" id="UP000272464">
    <property type="component" value="Unassembled WGS sequence"/>
</dbReference>
<protein>
    <submittedName>
        <fullName evidence="2">Uncharacterized protein</fullName>
    </submittedName>
</protein>
<feature type="coiled-coil region" evidence="1">
    <location>
        <begin position="139"/>
        <end position="166"/>
    </location>
</feature>
<dbReference type="OrthoDB" id="2679013at2"/>
<organism evidence="2 3">
    <name type="scientific">Paenibacillus zeisoli</name>
    <dbReference type="NCBI Taxonomy" id="2496267"/>
    <lineage>
        <taxon>Bacteria</taxon>
        <taxon>Bacillati</taxon>
        <taxon>Bacillota</taxon>
        <taxon>Bacilli</taxon>
        <taxon>Bacillales</taxon>
        <taxon>Paenibacillaceae</taxon>
        <taxon>Paenibacillus</taxon>
    </lineage>
</organism>
<comment type="caution">
    <text evidence="2">The sequence shown here is derived from an EMBL/GenBank/DDBJ whole genome shotgun (WGS) entry which is preliminary data.</text>
</comment>